<dbReference type="GO" id="GO:0005654">
    <property type="term" value="C:nucleoplasm"/>
    <property type="evidence" value="ECO:0007669"/>
    <property type="project" value="TreeGrafter"/>
</dbReference>
<dbReference type="FunCoup" id="H2B0M7">
    <property type="interactions" value="1243"/>
</dbReference>
<evidence type="ECO:0000256" key="1">
    <source>
        <dbReference type="ARBA" id="ARBA00004123"/>
    </source>
</evidence>
<dbReference type="GeneID" id="13883827"/>
<dbReference type="InterPro" id="IPR045091">
    <property type="entry name" value="Mad2-like"/>
</dbReference>
<keyword evidence="6" id="KW-0131">Cell cycle</keyword>
<dbReference type="OrthoDB" id="1806at2759"/>
<keyword evidence="4" id="KW-0498">Mitosis</keyword>
<dbReference type="InParanoid" id="H2B0M7"/>
<dbReference type="InterPro" id="IPR036570">
    <property type="entry name" value="HORMA_dom_sf"/>
</dbReference>
<dbReference type="STRING" id="1071382.H2B0M7"/>
<name>H2B0M7_KAZAF</name>
<evidence type="ECO:0000313" key="9">
    <source>
        <dbReference type="Proteomes" id="UP000005220"/>
    </source>
</evidence>
<dbReference type="GO" id="GO:1902499">
    <property type="term" value="P:positive regulation of protein autoubiquitination"/>
    <property type="evidence" value="ECO:0007669"/>
    <property type="project" value="EnsemblFungi"/>
</dbReference>
<evidence type="ECO:0000256" key="2">
    <source>
        <dbReference type="ARBA" id="ARBA00010348"/>
    </source>
</evidence>
<dbReference type="Gene3D" id="3.30.900.10">
    <property type="entry name" value="HORMA domain"/>
    <property type="match status" value="1"/>
</dbReference>
<dbReference type="RefSeq" id="XP_003959312.1">
    <property type="nucleotide sequence ID" value="XM_003959263.1"/>
</dbReference>
<dbReference type="GO" id="GO:0005737">
    <property type="term" value="C:cytoplasm"/>
    <property type="evidence" value="ECO:0007669"/>
    <property type="project" value="TreeGrafter"/>
</dbReference>
<sequence>MPIDSISLKGSTRTITEFFEYSINSILYQRGIYPPEDFSRVKKYDLTLLKTHDDELKDYIRRILIQVHKWLLGGKCNKLVLCIINKDEGDTVERWSFDVTHYKSENSSEQSNEEPESIDSEVTKNQIRALIRQITASMTFLPELANEGNYTFNVLAYTDAYAKVPLDWADSDSKEVENAEVVQFKSFSTNDHKVGLQVSYRF</sequence>
<evidence type="ECO:0000256" key="3">
    <source>
        <dbReference type="ARBA" id="ARBA00022618"/>
    </source>
</evidence>
<dbReference type="GO" id="GO:0007094">
    <property type="term" value="P:mitotic spindle assembly checkpoint signaling"/>
    <property type="evidence" value="ECO:0007669"/>
    <property type="project" value="EnsemblFungi"/>
</dbReference>
<dbReference type="eggNOG" id="KOG3285">
    <property type="taxonomic scope" value="Eukaryota"/>
</dbReference>
<dbReference type="FunFam" id="3.30.900.10:FF:000002">
    <property type="entry name" value="Mitotic spindle assembly checkpoint protein MAD2A"/>
    <property type="match status" value="1"/>
</dbReference>
<accession>H2B0M7</accession>
<dbReference type="GO" id="GO:0051301">
    <property type="term" value="P:cell division"/>
    <property type="evidence" value="ECO:0007669"/>
    <property type="project" value="UniProtKB-KW"/>
</dbReference>
<evidence type="ECO:0000256" key="6">
    <source>
        <dbReference type="ARBA" id="ARBA00023306"/>
    </source>
</evidence>
<dbReference type="GO" id="GO:0000776">
    <property type="term" value="C:kinetochore"/>
    <property type="evidence" value="ECO:0007669"/>
    <property type="project" value="EnsemblFungi"/>
</dbReference>
<dbReference type="PANTHER" id="PTHR11842">
    <property type="entry name" value="MITOTIC SPINDLE ASSEMBLY CHECKPOINT PROTEIN MAD2"/>
    <property type="match status" value="1"/>
</dbReference>
<dbReference type="PANTHER" id="PTHR11842:SF11">
    <property type="entry name" value="MITOTIC SPINDLE ASSEMBLY CHECKPOINT PROTEIN MAD2A"/>
    <property type="match status" value="1"/>
</dbReference>
<evidence type="ECO:0000256" key="4">
    <source>
        <dbReference type="ARBA" id="ARBA00022776"/>
    </source>
</evidence>
<gene>
    <name evidence="8" type="primary">KAFR0J01100</name>
    <name evidence="8" type="ORF">KAFR_0J01100</name>
</gene>
<dbReference type="EMBL" id="HE650830">
    <property type="protein sequence ID" value="CCF60177.1"/>
    <property type="molecule type" value="Genomic_DNA"/>
</dbReference>
<reference evidence="8 9" key="1">
    <citation type="journal article" date="2011" name="Proc. Natl. Acad. Sci. U.S.A.">
        <title>Evolutionary erosion of yeast sex chromosomes by mating-type switching accidents.</title>
        <authorList>
            <person name="Gordon J.L."/>
            <person name="Armisen D."/>
            <person name="Proux-Wera E."/>
            <person name="Oheigeartaigh S.S."/>
            <person name="Byrne K.P."/>
            <person name="Wolfe K.H."/>
        </authorList>
    </citation>
    <scope>NUCLEOTIDE SEQUENCE [LARGE SCALE GENOMIC DNA]</scope>
    <source>
        <strain evidence="9">ATCC 22294 / BCRC 22015 / CBS 2517 / CECT 1963 / NBRC 1671 / NRRL Y-8276</strain>
    </source>
</reference>
<dbReference type="SUPFAM" id="SSF56019">
    <property type="entry name" value="The spindle assembly checkpoint protein mad2"/>
    <property type="match status" value="1"/>
</dbReference>
<feature type="domain" description="HORMA" evidence="7">
    <location>
        <begin position="9"/>
        <end position="198"/>
    </location>
</feature>
<dbReference type="KEGG" id="kaf:KAFR_0J01100"/>
<proteinExistence type="inferred from homology"/>
<organism evidence="8 9">
    <name type="scientific">Kazachstania africana (strain ATCC 22294 / BCRC 22015 / CBS 2517 / CECT 1963 / NBRC 1671 / NRRL Y-8276)</name>
    <name type="common">Yeast</name>
    <name type="synonym">Kluyveromyces africanus</name>
    <dbReference type="NCBI Taxonomy" id="1071382"/>
    <lineage>
        <taxon>Eukaryota</taxon>
        <taxon>Fungi</taxon>
        <taxon>Dikarya</taxon>
        <taxon>Ascomycota</taxon>
        <taxon>Saccharomycotina</taxon>
        <taxon>Saccharomycetes</taxon>
        <taxon>Saccharomycetales</taxon>
        <taxon>Saccharomycetaceae</taxon>
        <taxon>Kazachstania</taxon>
    </lineage>
</organism>
<comment type="similarity">
    <text evidence="2">Belongs to the MAD2 family.</text>
</comment>
<evidence type="ECO:0000259" key="7">
    <source>
        <dbReference type="PROSITE" id="PS50815"/>
    </source>
</evidence>
<dbReference type="InterPro" id="IPR003511">
    <property type="entry name" value="HORMA_dom"/>
</dbReference>
<keyword evidence="9" id="KW-1185">Reference proteome</keyword>
<dbReference type="Pfam" id="PF02301">
    <property type="entry name" value="HORMA"/>
    <property type="match status" value="1"/>
</dbReference>
<evidence type="ECO:0000256" key="5">
    <source>
        <dbReference type="ARBA" id="ARBA00023242"/>
    </source>
</evidence>
<dbReference type="Proteomes" id="UP000005220">
    <property type="component" value="Chromosome 10"/>
</dbReference>
<dbReference type="AlphaFoldDB" id="H2B0M7"/>
<evidence type="ECO:0000313" key="8">
    <source>
        <dbReference type="EMBL" id="CCF60177.1"/>
    </source>
</evidence>
<keyword evidence="3" id="KW-0132">Cell division</keyword>
<dbReference type="GO" id="GO:0044774">
    <property type="term" value="P:mitotic DNA integrity checkpoint signaling"/>
    <property type="evidence" value="ECO:0007669"/>
    <property type="project" value="EnsemblFungi"/>
</dbReference>
<dbReference type="HOGENOM" id="CLU_072097_0_0_1"/>
<keyword evidence="5" id="KW-0539">Nucleus</keyword>
<dbReference type="PROSITE" id="PS50815">
    <property type="entry name" value="HORMA"/>
    <property type="match status" value="1"/>
</dbReference>
<comment type="subcellular location">
    <subcellularLocation>
        <location evidence="1">Nucleus</location>
    </subcellularLocation>
</comment>
<protein>
    <recommendedName>
        <fullName evidence="7">HORMA domain-containing protein</fullName>
    </recommendedName>
</protein>
<dbReference type="GO" id="GO:1990333">
    <property type="term" value="C:mitotic checkpoint complex, CDC20-MAD2 subcomplex"/>
    <property type="evidence" value="ECO:0007669"/>
    <property type="project" value="EnsemblFungi"/>
</dbReference>